<evidence type="ECO:0000256" key="8">
    <source>
        <dbReference type="ARBA" id="ARBA00022989"/>
    </source>
</evidence>
<dbReference type="Gene3D" id="6.20.330.10">
    <property type="match status" value="1"/>
</dbReference>
<comment type="similarity">
    <text evidence="2">Belongs to the peptidase S49 family.</text>
</comment>
<keyword evidence="6" id="KW-0378">Hydrolase</keyword>
<dbReference type="STRING" id="29495.EA26_16045"/>
<keyword evidence="3" id="KW-1003">Cell membrane</keyword>
<dbReference type="Gene3D" id="3.90.226.10">
    <property type="entry name" value="2-enoyl-CoA Hydratase, Chain A, domain 1"/>
    <property type="match status" value="1"/>
</dbReference>
<dbReference type="GO" id="GO:0004252">
    <property type="term" value="F:serine-type endopeptidase activity"/>
    <property type="evidence" value="ECO:0007669"/>
    <property type="project" value="InterPro"/>
</dbReference>
<evidence type="ECO:0000256" key="10">
    <source>
        <dbReference type="SAM" id="MobiDB-lite"/>
    </source>
</evidence>
<feature type="region of interest" description="Disordered" evidence="10">
    <location>
        <begin position="75"/>
        <end position="99"/>
    </location>
</feature>
<dbReference type="Pfam" id="PF08496">
    <property type="entry name" value="Peptidase_S49_N"/>
    <property type="match status" value="1"/>
</dbReference>
<proteinExistence type="inferred from homology"/>
<comment type="caution">
    <text evidence="14">The sequence shown here is derived from an EMBL/GenBank/DDBJ whole genome shotgun (WGS) entry which is preliminary data.</text>
</comment>
<keyword evidence="4" id="KW-0645">Protease</keyword>
<evidence type="ECO:0000256" key="3">
    <source>
        <dbReference type="ARBA" id="ARBA00022475"/>
    </source>
</evidence>
<dbReference type="Pfam" id="PF01343">
    <property type="entry name" value="Peptidase_S49"/>
    <property type="match status" value="1"/>
</dbReference>
<evidence type="ECO:0000256" key="9">
    <source>
        <dbReference type="ARBA" id="ARBA00023136"/>
    </source>
</evidence>
<keyword evidence="7" id="KW-0720">Serine protease</keyword>
<dbReference type="InterPro" id="IPR013703">
    <property type="entry name" value="Peptidase_S49_N_proteobac"/>
</dbReference>
<feature type="domain" description="Peptidase S49" evidence="12">
    <location>
        <begin position="168"/>
        <end position="316"/>
    </location>
</feature>
<evidence type="ECO:0000256" key="4">
    <source>
        <dbReference type="ARBA" id="ARBA00022670"/>
    </source>
</evidence>
<accession>A0A099LM22</accession>
<evidence type="ECO:0000256" key="2">
    <source>
        <dbReference type="ARBA" id="ARBA00008683"/>
    </source>
</evidence>
<dbReference type="InterPro" id="IPR047272">
    <property type="entry name" value="S49_SppA_C"/>
</dbReference>
<dbReference type="CDD" id="cd07023">
    <property type="entry name" value="S49_Sppa_N_C"/>
    <property type="match status" value="1"/>
</dbReference>
<keyword evidence="9 11" id="KW-0472">Membrane</keyword>
<dbReference type="PANTHER" id="PTHR42987:SF4">
    <property type="entry name" value="PROTEASE SOHB-RELATED"/>
    <property type="match status" value="1"/>
</dbReference>
<dbReference type="EMBL" id="JMCG01000002">
    <property type="protein sequence ID" value="KGK08739.1"/>
    <property type="molecule type" value="Genomic_DNA"/>
</dbReference>
<dbReference type="InterPro" id="IPR002142">
    <property type="entry name" value="Peptidase_S49"/>
</dbReference>
<feature type="domain" description="Peptidase S49 N-terminal proteobacteria" evidence="13">
    <location>
        <begin position="4"/>
        <end position="164"/>
    </location>
</feature>
<dbReference type="GO" id="GO:0006508">
    <property type="term" value="P:proteolysis"/>
    <property type="evidence" value="ECO:0007669"/>
    <property type="project" value="UniProtKB-KW"/>
</dbReference>
<comment type="subcellular location">
    <subcellularLocation>
        <location evidence="1">Cell membrane</location>
    </subcellularLocation>
</comment>
<keyword evidence="5 11" id="KW-0812">Transmembrane</keyword>
<evidence type="ECO:0000256" key="5">
    <source>
        <dbReference type="ARBA" id="ARBA00022692"/>
    </source>
</evidence>
<dbReference type="eggNOG" id="COG0616">
    <property type="taxonomic scope" value="Bacteria"/>
</dbReference>
<sequence>MTLEFLLDYGLFLAKVVTFIVAVVVLLVLVKSVSSKSSSRKGQLEVTDLSEQYKHTVEHLEHYLHDEAFLKARDKASKKEEKEKDKARDKEIKKAAKEGRLESKRESHLFVIDFHGSIDAKEVASLREEVTAILAVAKPGDEVLLRLESGGGMVHGYGLASSQLDRIKAAGLPLTISVDKVAASGGYMMACIADKIVSAPFAIVGSIGVIAQLPNFNKLLKKHDIEFEQLTAGEYKRTLTMFGENSDKAREKFKQELEETHGLFKDFIRQHRPELDLDKVATGEHWFGTQAQTLGLVDEIATSDDLIVAACKEKTVLSIHYTQKKKLADKLAGVAGKVADGVLLKLVERGQKPIL</sequence>
<dbReference type="Proteomes" id="UP000029994">
    <property type="component" value="Unassembled WGS sequence"/>
</dbReference>
<organism evidence="14 15">
    <name type="scientific">Vibrio navarrensis</name>
    <dbReference type="NCBI Taxonomy" id="29495"/>
    <lineage>
        <taxon>Bacteria</taxon>
        <taxon>Pseudomonadati</taxon>
        <taxon>Pseudomonadota</taxon>
        <taxon>Gammaproteobacteria</taxon>
        <taxon>Vibrionales</taxon>
        <taxon>Vibrionaceae</taxon>
        <taxon>Vibrio</taxon>
    </lineage>
</organism>
<name>A0A099LM22_9VIBR</name>
<dbReference type="NCBIfam" id="NF008745">
    <property type="entry name" value="PRK11778.1"/>
    <property type="match status" value="1"/>
</dbReference>
<dbReference type="PANTHER" id="PTHR42987">
    <property type="entry name" value="PEPTIDASE S49"/>
    <property type="match status" value="1"/>
</dbReference>
<evidence type="ECO:0000259" key="12">
    <source>
        <dbReference type="Pfam" id="PF01343"/>
    </source>
</evidence>
<keyword evidence="15" id="KW-1185">Reference proteome</keyword>
<evidence type="ECO:0000256" key="1">
    <source>
        <dbReference type="ARBA" id="ARBA00004236"/>
    </source>
</evidence>
<protein>
    <submittedName>
        <fullName evidence="14">Peptidase</fullName>
    </submittedName>
</protein>
<evidence type="ECO:0000256" key="6">
    <source>
        <dbReference type="ARBA" id="ARBA00022801"/>
    </source>
</evidence>
<evidence type="ECO:0000259" key="13">
    <source>
        <dbReference type="Pfam" id="PF08496"/>
    </source>
</evidence>
<evidence type="ECO:0000256" key="7">
    <source>
        <dbReference type="ARBA" id="ARBA00022825"/>
    </source>
</evidence>
<dbReference type="GO" id="GO:0005886">
    <property type="term" value="C:plasma membrane"/>
    <property type="evidence" value="ECO:0007669"/>
    <property type="project" value="UniProtKB-SubCell"/>
</dbReference>
<gene>
    <name evidence="14" type="ORF">EA26_16045</name>
</gene>
<dbReference type="AlphaFoldDB" id="A0A099LM22"/>
<evidence type="ECO:0000313" key="15">
    <source>
        <dbReference type="Proteomes" id="UP000029994"/>
    </source>
</evidence>
<reference evidence="14 15" key="1">
    <citation type="submission" date="2014-04" db="EMBL/GenBank/DDBJ databases">
        <title>Genome sequencing of Vibrio navarrensis strains.</title>
        <authorList>
            <person name="Gladney L.M."/>
            <person name="Katz L.S."/>
            <person name="Marino-Ramirez L."/>
            <person name="Jordan I.K."/>
        </authorList>
    </citation>
    <scope>NUCLEOTIDE SEQUENCE [LARGE SCALE GENOMIC DNA]</scope>
    <source>
        <strain evidence="14 15">ATCC 51183</strain>
    </source>
</reference>
<evidence type="ECO:0000313" key="14">
    <source>
        <dbReference type="EMBL" id="KGK08739.1"/>
    </source>
</evidence>
<evidence type="ECO:0000256" key="11">
    <source>
        <dbReference type="SAM" id="Phobius"/>
    </source>
</evidence>
<keyword evidence="8 11" id="KW-1133">Transmembrane helix</keyword>
<dbReference type="SUPFAM" id="SSF52096">
    <property type="entry name" value="ClpP/crotonase"/>
    <property type="match status" value="1"/>
</dbReference>
<dbReference type="InterPro" id="IPR029045">
    <property type="entry name" value="ClpP/crotonase-like_dom_sf"/>
</dbReference>
<feature type="transmembrane region" description="Helical" evidence="11">
    <location>
        <begin position="12"/>
        <end position="30"/>
    </location>
</feature>